<dbReference type="EMBL" id="OZ023717">
    <property type="protein sequence ID" value="CAK9865972.1"/>
    <property type="molecule type" value="Genomic_DNA"/>
</dbReference>
<protein>
    <recommendedName>
        <fullName evidence="1">Protein kinase domain-containing protein</fullName>
    </recommendedName>
</protein>
<dbReference type="SUPFAM" id="SSF56112">
    <property type="entry name" value="Protein kinase-like (PK-like)"/>
    <property type="match status" value="1"/>
</dbReference>
<reference evidence="2" key="1">
    <citation type="submission" date="2024-03" db="EMBL/GenBank/DDBJ databases">
        <authorList>
            <consortium name="ELIXIR-Norway"/>
            <consortium name="Elixir Norway"/>
        </authorList>
    </citation>
    <scope>NUCLEOTIDE SEQUENCE</scope>
</reference>
<dbReference type="PANTHER" id="PTHR44329">
    <property type="entry name" value="SERINE/THREONINE-PROTEIN KINASE TNNI3K-RELATED"/>
    <property type="match status" value="1"/>
</dbReference>
<accession>A0ABP1ATR2</accession>
<dbReference type="PROSITE" id="PS50011">
    <property type="entry name" value="PROTEIN_KINASE_DOM"/>
    <property type="match status" value="1"/>
</dbReference>
<dbReference type="InterPro" id="IPR000719">
    <property type="entry name" value="Prot_kinase_dom"/>
</dbReference>
<proteinExistence type="predicted"/>
<evidence type="ECO:0000313" key="2">
    <source>
        <dbReference type="EMBL" id="CAK9865972.1"/>
    </source>
</evidence>
<gene>
    <name evidence="2" type="ORF">CSSPJE1EN2_LOCUS8967</name>
</gene>
<dbReference type="InterPro" id="IPR051681">
    <property type="entry name" value="Ser/Thr_Kinases-Pseudokinases"/>
</dbReference>
<name>A0ABP1ATR2_9BRYO</name>
<evidence type="ECO:0000313" key="3">
    <source>
        <dbReference type="Proteomes" id="UP001497522"/>
    </source>
</evidence>
<sequence length="321" mass="36856">MVQLVRVSLPRRSKRSWSGDIIMELMDRDLRTLIENRMWEKKGQGVPFSQREANDIIIQIARAIQHLHMKGCMHRGIKSSNILFNDHGSYVDVKITDFGVSTLVVREDVYASKDTYAPNIGSSRWMAHEVRPMLPIDIGGKLSDLIQDCWNSDPTRVPTATEICAILDEIKYLDTHDGGFMHFAIAKKFLNLTRPTVHRMKRFFHLFGQRGFEDIETLEVEVVSQLDGTESSRSTPNIQGLSRYLCMDPSTFQALWRIHGHEEDSVQVVGIEVGGCKYVIKTVKNIEGQEQSPSFRFELDFLIKLHYPHIVRLMGIFPRLL</sequence>
<feature type="domain" description="Protein kinase" evidence="1">
    <location>
        <begin position="1"/>
        <end position="264"/>
    </location>
</feature>
<dbReference type="Pfam" id="PF00069">
    <property type="entry name" value="Pkinase"/>
    <property type="match status" value="1"/>
</dbReference>
<organism evidence="2 3">
    <name type="scientific">Sphagnum jensenii</name>
    <dbReference type="NCBI Taxonomy" id="128206"/>
    <lineage>
        <taxon>Eukaryota</taxon>
        <taxon>Viridiplantae</taxon>
        <taxon>Streptophyta</taxon>
        <taxon>Embryophyta</taxon>
        <taxon>Bryophyta</taxon>
        <taxon>Sphagnophytina</taxon>
        <taxon>Sphagnopsida</taxon>
        <taxon>Sphagnales</taxon>
        <taxon>Sphagnaceae</taxon>
        <taxon>Sphagnum</taxon>
    </lineage>
</organism>
<dbReference type="Proteomes" id="UP001497522">
    <property type="component" value="Chromosome 16"/>
</dbReference>
<dbReference type="Gene3D" id="1.10.510.10">
    <property type="entry name" value="Transferase(Phosphotransferase) domain 1"/>
    <property type="match status" value="1"/>
</dbReference>
<dbReference type="InterPro" id="IPR011009">
    <property type="entry name" value="Kinase-like_dom_sf"/>
</dbReference>
<evidence type="ECO:0000259" key="1">
    <source>
        <dbReference type="PROSITE" id="PS50011"/>
    </source>
</evidence>
<dbReference type="PANTHER" id="PTHR44329:SF260">
    <property type="entry name" value="PROTEIN KINASE DOMAIN-CONTAINING PROTEIN"/>
    <property type="match status" value="1"/>
</dbReference>
<keyword evidence="3" id="KW-1185">Reference proteome</keyword>